<sequence>MPNDRLTVVFNDLQQAVADVVTKHAVTPAEFDAAVEWIEESVRAKEFSLAALLLFSFPVQNATFGQAYANPEKDGATAWVMPGPAYVPGAPPLPNPAVLPMRPDEPGEPLVVSGTVRSTSGEPVAGALLDVWQATAEGSYSDLTPEMVAPLELPDWNLPEHLLRGKIRADEQGRYEYRTIVPGLERVAAPGSRLADLLATLDRADERPLHIHAIVSGDGFHTLTHQVHFAGDPRIARVTEGAVPADSVHRINHDGDLRTLNCDYVLRPVA</sequence>
<gene>
    <name evidence="5" type="ORF">SAMN04489732_11132</name>
</gene>
<dbReference type="STRING" id="394193.SAMN04489732_11132"/>
<organism evidence="5 6">
    <name type="scientific">Amycolatopsis saalfeldensis</name>
    <dbReference type="NCBI Taxonomy" id="394193"/>
    <lineage>
        <taxon>Bacteria</taxon>
        <taxon>Bacillati</taxon>
        <taxon>Actinomycetota</taxon>
        <taxon>Actinomycetes</taxon>
        <taxon>Pseudonocardiales</taxon>
        <taxon>Pseudonocardiaceae</taxon>
        <taxon>Amycolatopsis</taxon>
    </lineage>
</organism>
<dbReference type="SUPFAM" id="SSF49482">
    <property type="entry name" value="Aromatic compound dioxygenase"/>
    <property type="match status" value="1"/>
</dbReference>
<dbReference type="PANTHER" id="PTHR33711">
    <property type="entry name" value="DIOXYGENASE, PUTATIVE (AFU_ORTHOLOGUE AFUA_2G02910)-RELATED"/>
    <property type="match status" value="1"/>
</dbReference>
<reference evidence="5 6" key="1">
    <citation type="submission" date="2016-10" db="EMBL/GenBank/DDBJ databases">
        <authorList>
            <person name="de Groot N.N."/>
        </authorList>
    </citation>
    <scope>NUCLEOTIDE SEQUENCE [LARGE SCALE GENOMIC DNA]</scope>
    <source>
        <strain evidence="5 6">DSM 44993</strain>
    </source>
</reference>
<evidence type="ECO:0000256" key="1">
    <source>
        <dbReference type="ARBA" id="ARBA00007825"/>
    </source>
</evidence>
<dbReference type="GO" id="GO:0008199">
    <property type="term" value="F:ferric iron binding"/>
    <property type="evidence" value="ECO:0007669"/>
    <property type="project" value="InterPro"/>
</dbReference>
<evidence type="ECO:0000256" key="3">
    <source>
        <dbReference type="ARBA" id="ARBA00023002"/>
    </source>
</evidence>
<evidence type="ECO:0000313" key="6">
    <source>
        <dbReference type="Proteomes" id="UP000198582"/>
    </source>
</evidence>
<feature type="domain" description="Intradiol ring-cleavage dioxygenases" evidence="4">
    <location>
        <begin position="112"/>
        <end position="140"/>
    </location>
</feature>
<dbReference type="PROSITE" id="PS00083">
    <property type="entry name" value="INTRADIOL_DIOXYGENAS"/>
    <property type="match status" value="1"/>
</dbReference>
<dbReference type="Pfam" id="PF00775">
    <property type="entry name" value="Dioxygenase_C"/>
    <property type="match status" value="1"/>
</dbReference>
<dbReference type="OrthoDB" id="9800887at2"/>
<evidence type="ECO:0000256" key="2">
    <source>
        <dbReference type="ARBA" id="ARBA00022964"/>
    </source>
</evidence>
<keyword evidence="3" id="KW-0560">Oxidoreductase</keyword>
<comment type="similarity">
    <text evidence="1">Belongs to the intradiol ring-cleavage dioxygenase family.</text>
</comment>
<dbReference type="AlphaFoldDB" id="A0A1H8Y4R0"/>
<evidence type="ECO:0000313" key="5">
    <source>
        <dbReference type="EMBL" id="SEP47076.1"/>
    </source>
</evidence>
<protein>
    <submittedName>
        <fullName evidence="5">Catechol 1,2-dioxygenase</fullName>
    </submittedName>
</protein>
<keyword evidence="2 5" id="KW-0223">Dioxygenase</keyword>
<dbReference type="PANTHER" id="PTHR33711:SF7">
    <property type="entry name" value="INTRADIOL RING-CLEAVAGE DIOXYGENASES DOMAIN-CONTAINING PROTEIN-RELATED"/>
    <property type="match status" value="1"/>
</dbReference>
<dbReference type="InterPro" id="IPR050770">
    <property type="entry name" value="Intradiol_RC_Dioxygenase"/>
</dbReference>
<dbReference type="RefSeq" id="WP_091619943.1">
    <property type="nucleotide sequence ID" value="NZ_FOEF01000011.1"/>
</dbReference>
<keyword evidence="6" id="KW-1185">Reference proteome</keyword>
<evidence type="ECO:0000259" key="4">
    <source>
        <dbReference type="PROSITE" id="PS00083"/>
    </source>
</evidence>
<accession>A0A1H8Y4R0</accession>
<dbReference type="InterPro" id="IPR015889">
    <property type="entry name" value="Intradiol_dOase_core"/>
</dbReference>
<dbReference type="InterPro" id="IPR000627">
    <property type="entry name" value="Intradiol_dOase_C"/>
</dbReference>
<name>A0A1H8Y4R0_9PSEU</name>
<dbReference type="Proteomes" id="UP000198582">
    <property type="component" value="Unassembled WGS sequence"/>
</dbReference>
<proteinExistence type="inferred from homology"/>
<dbReference type="Gene3D" id="2.60.130.10">
    <property type="entry name" value="Aromatic compound dioxygenase"/>
    <property type="match status" value="1"/>
</dbReference>
<dbReference type="GO" id="GO:0016702">
    <property type="term" value="F:oxidoreductase activity, acting on single donors with incorporation of molecular oxygen, incorporation of two atoms of oxygen"/>
    <property type="evidence" value="ECO:0007669"/>
    <property type="project" value="InterPro"/>
</dbReference>
<dbReference type="EMBL" id="FOEF01000011">
    <property type="protein sequence ID" value="SEP47076.1"/>
    <property type="molecule type" value="Genomic_DNA"/>
</dbReference>